<comment type="subcellular location">
    <subcellularLocation>
        <location evidence="1">Cell membrane</location>
        <topology evidence="1">Multi-pass membrane protein</topology>
    </subcellularLocation>
</comment>
<dbReference type="SUPFAM" id="SSF103473">
    <property type="entry name" value="MFS general substrate transporter"/>
    <property type="match status" value="1"/>
</dbReference>
<evidence type="ECO:0000256" key="2">
    <source>
        <dbReference type="ARBA" id="ARBA00022475"/>
    </source>
</evidence>
<dbReference type="GO" id="GO:0098797">
    <property type="term" value="C:plasma membrane protein complex"/>
    <property type="evidence" value="ECO:0007669"/>
    <property type="project" value="TreeGrafter"/>
</dbReference>
<accession>A0A382LNN1</accession>
<evidence type="ECO:0000259" key="7">
    <source>
        <dbReference type="Pfam" id="PF02687"/>
    </source>
</evidence>
<dbReference type="EMBL" id="UINC01087734">
    <property type="protein sequence ID" value="SVC37345.1"/>
    <property type="molecule type" value="Genomic_DNA"/>
</dbReference>
<evidence type="ECO:0000256" key="1">
    <source>
        <dbReference type="ARBA" id="ARBA00004651"/>
    </source>
</evidence>
<evidence type="ECO:0000256" key="6">
    <source>
        <dbReference type="SAM" id="Phobius"/>
    </source>
</evidence>
<dbReference type="PANTHER" id="PTHR30489">
    <property type="entry name" value="LIPOPROTEIN-RELEASING SYSTEM TRANSMEMBRANE PROTEIN LOLE"/>
    <property type="match status" value="1"/>
</dbReference>
<dbReference type="PANTHER" id="PTHR30489:SF0">
    <property type="entry name" value="LIPOPROTEIN-RELEASING SYSTEM TRANSMEMBRANE PROTEIN LOLE"/>
    <property type="match status" value="1"/>
</dbReference>
<gene>
    <name evidence="8" type="ORF">METZ01_LOCUS290199</name>
</gene>
<dbReference type="Pfam" id="PF02687">
    <property type="entry name" value="FtsX"/>
    <property type="match status" value="1"/>
</dbReference>
<feature type="transmembrane region" description="Helical" evidence="6">
    <location>
        <begin position="126"/>
        <end position="151"/>
    </location>
</feature>
<proteinExistence type="predicted"/>
<dbReference type="InterPro" id="IPR003838">
    <property type="entry name" value="ABC3_permease_C"/>
</dbReference>
<evidence type="ECO:0000256" key="5">
    <source>
        <dbReference type="ARBA" id="ARBA00023136"/>
    </source>
</evidence>
<keyword evidence="2" id="KW-1003">Cell membrane</keyword>
<keyword evidence="5 6" id="KW-0472">Membrane</keyword>
<feature type="transmembrane region" description="Helical" evidence="6">
    <location>
        <begin position="180"/>
        <end position="198"/>
    </location>
</feature>
<dbReference type="AlphaFoldDB" id="A0A382LNN1"/>
<protein>
    <recommendedName>
        <fullName evidence="7">ABC3 transporter permease C-terminal domain-containing protein</fullName>
    </recommendedName>
</protein>
<organism evidence="8">
    <name type="scientific">marine metagenome</name>
    <dbReference type="NCBI Taxonomy" id="408172"/>
    <lineage>
        <taxon>unclassified sequences</taxon>
        <taxon>metagenomes</taxon>
        <taxon>ecological metagenomes</taxon>
    </lineage>
</organism>
<keyword evidence="4 6" id="KW-1133">Transmembrane helix</keyword>
<dbReference type="InterPro" id="IPR051447">
    <property type="entry name" value="Lipoprotein-release_system"/>
</dbReference>
<name>A0A382LNN1_9ZZZZ</name>
<feature type="domain" description="ABC3 transporter permease C-terminal" evidence="7">
    <location>
        <begin position="83"/>
        <end position="207"/>
    </location>
</feature>
<dbReference type="GO" id="GO:0044874">
    <property type="term" value="P:lipoprotein localization to outer membrane"/>
    <property type="evidence" value="ECO:0007669"/>
    <property type="project" value="TreeGrafter"/>
</dbReference>
<feature type="transmembrane region" description="Helical" evidence="6">
    <location>
        <begin position="79"/>
        <end position="105"/>
    </location>
</feature>
<reference evidence="8" key="1">
    <citation type="submission" date="2018-05" db="EMBL/GenBank/DDBJ databases">
        <authorList>
            <person name="Lanie J.A."/>
            <person name="Ng W.-L."/>
            <person name="Kazmierczak K.M."/>
            <person name="Andrzejewski T.M."/>
            <person name="Davidsen T.M."/>
            <person name="Wayne K.J."/>
            <person name="Tettelin H."/>
            <person name="Glass J.I."/>
            <person name="Rusch D."/>
            <person name="Podicherti R."/>
            <person name="Tsui H.-C.T."/>
            <person name="Winkler M.E."/>
        </authorList>
    </citation>
    <scope>NUCLEOTIDE SEQUENCE</scope>
</reference>
<evidence type="ECO:0000256" key="3">
    <source>
        <dbReference type="ARBA" id="ARBA00022692"/>
    </source>
</evidence>
<evidence type="ECO:0000256" key="4">
    <source>
        <dbReference type="ARBA" id="ARBA00022989"/>
    </source>
</evidence>
<sequence>MIVGGIFEYKILDYDQKHVFTNYNASLDLLPNLGPLYYIREMPSKEISINIKNQFPNLQVHTWEEEHYSFISAMKLEKIIYSLIGFLIVGIGSFTLMSMMSLSVIQKVPQIGILKSMGANKKNISLIFICQALITWFVSAFIGIIISLIIIQLDKHYHLIQIIFPSSIFFEFPLILKGSFILIIICVSLVLLLIAAIYPAKKAANLDVTQAIGFRR</sequence>
<keyword evidence="3 6" id="KW-0812">Transmembrane</keyword>
<dbReference type="InterPro" id="IPR036259">
    <property type="entry name" value="MFS_trans_sf"/>
</dbReference>
<evidence type="ECO:0000313" key="8">
    <source>
        <dbReference type="EMBL" id="SVC37345.1"/>
    </source>
</evidence>